<organism evidence="1 2">
    <name type="scientific">Mucor circinelloides f. lusitanicus</name>
    <name type="common">Mucor racemosus var. lusitanicus</name>
    <dbReference type="NCBI Taxonomy" id="29924"/>
    <lineage>
        <taxon>Eukaryota</taxon>
        <taxon>Fungi</taxon>
        <taxon>Fungi incertae sedis</taxon>
        <taxon>Mucoromycota</taxon>
        <taxon>Mucoromycotina</taxon>
        <taxon>Mucoromycetes</taxon>
        <taxon>Mucorales</taxon>
        <taxon>Mucorineae</taxon>
        <taxon>Mucoraceae</taxon>
        <taxon>Mucor</taxon>
    </lineage>
</organism>
<dbReference type="Proteomes" id="UP000469890">
    <property type="component" value="Unassembled WGS sequence"/>
</dbReference>
<reference evidence="1 2" key="1">
    <citation type="submission" date="2019-09" db="EMBL/GenBank/DDBJ databases">
        <authorList>
            <consortium name="DOE Joint Genome Institute"/>
            <person name="Mondo S.J."/>
            <person name="Navarro-Mendoza M.I."/>
            <person name="Perez-Arques C."/>
            <person name="Panchal S."/>
            <person name="Nicolas F.E."/>
            <person name="Ganguly P."/>
            <person name="Pangilinan J."/>
            <person name="Grigoriev I."/>
            <person name="Heitman J."/>
            <person name="Sanya K."/>
            <person name="Garre V."/>
        </authorList>
    </citation>
    <scope>NUCLEOTIDE SEQUENCE [LARGE SCALE GENOMIC DNA]</scope>
    <source>
        <strain evidence="1 2">MU402</strain>
    </source>
</reference>
<protein>
    <recommendedName>
        <fullName evidence="3">Phenylalanine--tRNA ligase</fullName>
    </recommendedName>
</protein>
<comment type="caution">
    <text evidence="1">The sequence shown here is derived from an EMBL/GenBank/DDBJ whole genome shotgun (WGS) entry which is preliminary data.</text>
</comment>
<evidence type="ECO:0008006" key="3">
    <source>
        <dbReference type="Google" id="ProtNLM"/>
    </source>
</evidence>
<dbReference type="EMBL" id="JAAECE010000002">
    <property type="protein sequence ID" value="KAF1805717.1"/>
    <property type="molecule type" value="Genomic_DNA"/>
</dbReference>
<dbReference type="Gene3D" id="3.30.930.10">
    <property type="entry name" value="Bira Bifunctional Protein, Domain 2"/>
    <property type="match status" value="1"/>
</dbReference>
<gene>
    <name evidence="1" type="ORF">FB192DRAFT_1065563</name>
</gene>
<evidence type="ECO:0000313" key="1">
    <source>
        <dbReference type="EMBL" id="KAF1805717.1"/>
    </source>
</evidence>
<dbReference type="InterPro" id="IPR045864">
    <property type="entry name" value="aa-tRNA-synth_II/BPL/LPL"/>
</dbReference>
<name>A0A8H4BQQ7_MUCCL</name>
<dbReference type="AlphaFoldDB" id="A0A8H4BQQ7"/>
<proteinExistence type="predicted"/>
<sequence length="136" mass="15797">MRPQDAVVYSAHVRDHCIPLLLLTLKLEPKKPRLRGKCSAEMNGPTFRPQAVPSKVNRKLHLQHQNSISIIRQLIESNFKDFKTYNDFSPVVTTKQNFDDLYIPKDHPSCTRSDDCYFNRTMCFLLIHPLINCIVD</sequence>
<evidence type="ECO:0000313" key="2">
    <source>
        <dbReference type="Proteomes" id="UP000469890"/>
    </source>
</evidence>
<accession>A0A8H4BQQ7</accession>